<keyword evidence="8" id="KW-1185">Reference proteome</keyword>
<dbReference type="GO" id="GO:0003677">
    <property type="term" value="F:DNA binding"/>
    <property type="evidence" value="ECO:0007669"/>
    <property type="project" value="UniProtKB-KW"/>
</dbReference>
<dbReference type="InterPro" id="IPR036388">
    <property type="entry name" value="WH-like_DNA-bd_sf"/>
</dbReference>
<dbReference type="PANTHER" id="PTHR33164">
    <property type="entry name" value="TRANSCRIPTIONAL REGULATOR, MARR FAMILY"/>
    <property type="match status" value="1"/>
</dbReference>
<dbReference type="RefSeq" id="WP_200313525.1">
    <property type="nucleotide sequence ID" value="NZ_JAENJH010000001.1"/>
</dbReference>
<keyword evidence="5" id="KW-0804">Transcription</keyword>
<organism evidence="7 8">
    <name type="scientific">Prauserella cavernicola</name>
    <dbReference type="NCBI Taxonomy" id="2800127"/>
    <lineage>
        <taxon>Bacteria</taxon>
        <taxon>Bacillati</taxon>
        <taxon>Actinomycetota</taxon>
        <taxon>Actinomycetes</taxon>
        <taxon>Pseudonocardiales</taxon>
        <taxon>Pseudonocardiaceae</taxon>
        <taxon>Prauserella</taxon>
    </lineage>
</organism>
<reference evidence="7" key="1">
    <citation type="submission" date="2020-12" db="EMBL/GenBank/DDBJ databases">
        <title>Prauserella sp. ASG 168, a novel actinomycete isolated from cave rock.</title>
        <authorList>
            <person name="Suriyachadkun C."/>
        </authorList>
    </citation>
    <scope>NUCLEOTIDE SEQUENCE</scope>
    <source>
        <strain evidence="7">ASG 168</strain>
    </source>
</reference>
<dbReference type="SUPFAM" id="SSF46785">
    <property type="entry name" value="Winged helix' DNA-binding domain"/>
    <property type="match status" value="1"/>
</dbReference>
<dbReference type="AlphaFoldDB" id="A0A934V2S1"/>
<proteinExistence type="predicted"/>
<dbReference type="PROSITE" id="PS50995">
    <property type="entry name" value="HTH_MARR_2"/>
    <property type="match status" value="1"/>
</dbReference>
<sequence length="149" mass="16725">MGRQDGPVLDDQVCFALYAASRAVTALYRPLLDDLGLTYPQYLVLLALWERDELTVTDLGRSLQLDSGTISPLLKRLEKLELVRRERRSDDERSVRVALTERGDALRAKAVPLPGLVGDAMGLDGAELDELRDTLRELTESVNAYRERL</sequence>
<feature type="domain" description="HTH marR-type" evidence="6">
    <location>
        <begin position="10"/>
        <end position="140"/>
    </location>
</feature>
<dbReference type="PANTHER" id="PTHR33164:SF5">
    <property type="entry name" value="ORGANIC HYDROPEROXIDE RESISTANCE TRANSCRIPTIONAL REGULATOR"/>
    <property type="match status" value="1"/>
</dbReference>
<keyword evidence="4" id="KW-0238">DNA-binding</keyword>
<comment type="caution">
    <text evidence="7">The sequence shown here is derived from an EMBL/GenBank/DDBJ whole genome shotgun (WGS) entry which is preliminary data.</text>
</comment>
<evidence type="ECO:0000313" key="7">
    <source>
        <dbReference type="EMBL" id="MBK1782739.1"/>
    </source>
</evidence>
<dbReference type="SMART" id="SM00347">
    <property type="entry name" value="HTH_MARR"/>
    <property type="match status" value="1"/>
</dbReference>
<evidence type="ECO:0000256" key="3">
    <source>
        <dbReference type="ARBA" id="ARBA00023015"/>
    </source>
</evidence>
<evidence type="ECO:0000313" key="8">
    <source>
        <dbReference type="Proteomes" id="UP000635245"/>
    </source>
</evidence>
<dbReference type="EMBL" id="JAENJH010000001">
    <property type="protein sequence ID" value="MBK1782739.1"/>
    <property type="molecule type" value="Genomic_DNA"/>
</dbReference>
<evidence type="ECO:0000256" key="4">
    <source>
        <dbReference type="ARBA" id="ARBA00023125"/>
    </source>
</evidence>
<dbReference type="Pfam" id="PF22381">
    <property type="entry name" value="Staph_reg_Sar_Rot"/>
    <property type="match status" value="1"/>
</dbReference>
<name>A0A934V2S1_9PSEU</name>
<accession>A0A934V2S1</accession>
<dbReference type="Proteomes" id="UP000635245">
    <property type="component" value="Unassembled WGS sequence"/>
</dbReference>
<dbReference type="InterPro" id="IPR036390">
    <property type="entry name" value="WH_DNA-bd_sf"/>
</dbReference>
<keyword evidence="2" id="KW-0963">Cytoplasm</keyword>
<protein>
    <submittedName>
        <fullName evidence="7">Winged helix-turn-helix transcriptional regulator</fullName>
    </submittedName>
</protein>
<dbReference type="GO" id="GO:0005737">
    <property type="term" value="C:cytoplasm"/>
    <property type="evidence" value="ECO:0007669"/>
    <property type="project" value="UniProtKB-SubCell"/>
</dbReference>
<dbReference type="GO" id="GO:0003700">
    <property type="term" value="F:DNA-binding transcription factor activity"/>
    <property type="evidence" value="ECO:0007669"/>
    <property type="project" value="InterPro"/>
</dbReference>
<evidence type="ECO:0000259" key="6">
    <source>
        <dbReference type="PROSITE" id="PS50995"/>
    </source>
</evidence>
<dbReference type="InterPro" id="IPR055166">
    <property type="entry name" value="Transc_reg_Sar_Rot_HTH"/>
</dbReference>
<comment type="subcellular location">
    <subcellularLocation>
        <location evidence="1">Cytoplasm</location>
    </subcellularLocation>
</comment>
<dbReference type="GO" id="GO:0006950">
    <property type="term" value="P:response to stress"/>
    <property type="evidence" value="ECO:0007669"/>
    <property type="project" value="TreeGrafter"/>
</dbReference>
<dbReference type="PRINTS" id="PR00598">
    <property type="entry name" value="HTHMARR"/>
</dbReference>
<dbReference type="InterPro" id="IPR039422">
    <property type="entry name" value="MarR/SlyA-like"/>
</dbReference>
<keyword evidence="3" id="KW-0805">Transcription regulation</keyword>
<evidence type="ECO:0000256" key="2">
    <source>
        <dbReference type="ARBA" id="ARBA00022490"/>
    </source>
</evidence>
<gene>
    <name evidence="7" type="ORF">JHE00_00270</name>
</gene>
<evidence type="ECO:0000256" key="5">
    <source>
        <dbReference type="ARBA" id="ARBA00023163"/>
    </source>
</evidence>
<dbReference type="Gene3D" id="1.10.10.10">
    <property type="entry name" value="Winged helix-like DNA-binding domain superfamily/Winged helix DNA-binding domain"/>
    <property type="match status" value="1"/>
</dbReference>
<evidence type="ECO:0000256" key="1">
    <source>
        <dbReference type="ARBA" id="ARBA00004496"/>
    </source>
</evidence>
<dbReference type="FunFam" id="1.10.10.10:FF:000163">
    <property type="entry name" value="MarR family transcriptional regulator"/>
    <property type="match status" value="1"/>
</dbReference>
<dbReference type="InterPro" id="IPR000835">
    <property type="entry name" value="HTH_MarR-typ"/>
</dbReference>